<evidence type="ECO:0008006" key="4">
    <source>
        <dbReference type="Google" id="ProtNLM"/>
    </source>
</evidence>
<evidence type="ECO:0000313" key="2">
    <source>
        <dbReference type="EMBL" id="GAA0330060.1"/>
    </source>
</evidence>
<protein>
    <recommendedName>
        <fullName evidence="4">Cytochrome C oxidase subunit II</fullName>
    </recommendedName>
</protein>
<feature type="signal peptide" evidence="1">
    <location>
        <begin position="1"/>
        <end position="19"/>
    </location>
</feature>
<feature type="chain" id="PRO_5045157361" description="Cytochrome C oxidase subunit II" evidence="1">
    <location>
        <begin position="20"/>
        <end position="118"/>
    </location>
</feature>
<proteinExistence type="predicted"/>
<comment type="caution">
    <text evidence="2">The sequence shown here is derived from an EMBL/GenBank/DDBJ whole genome shotgun (WGS) entry which is preliminary data.</text>
</comment>
<gene>
    <name evidence="2" type="ORF">GCM10008967_20700</name>
</gene>
<dbReference type="SUPFAM" id="SSF49503">
    <property type="entry name" value="Cupredoxins"/>
    <property type="match status" value="1"/>
</dbReference>
<sequence length="118" mass="12312">MKKALLAMLTLFVMVVATACGGNDDAAGSGDSGPANTVTLEASNWEFDKEEYTVPAGKVTLDLKNVDGYHGITVDGTDIKIDGDGKATANLKAGEYTIRCSIICGEGHTEMVATLIVQ</sequence>
<dbReference type="Proteomes" id="UP001500782">
    <property type="component" value="Unassembled WGS sequence"/>
</dbReference>
<keyword evidence="3" id="KW-1185">Reference proteome</keyword>
<name>A0ABN0W9P4_9BACI</name>
<dbReference type="RefSeq" id="WP_343798785.1">
    <property type="nucleotide sequence ID" value="NZ_BAAADJ010000021.1"/>
</dbReference>
<dbReference type="Gene3D" id="2.60.40.420">
    <property type="entry name" value="Cupredoxins - blue copper proteins"/>
    <property type="match status" value="1"/>
</dbReference>
<dbReference type="EMBL" id="BAAADJ010000021">
    <property type="protein sequence ID" value="GAA0330060.1"/>
    <property type="molecule type" value="Genomic_DNA"/>
</dbReference>
<dbReference type="PROSITE" id="PS51257">
    <property type="entry name" value="PROKAR_LIPOPROTEIN"/>
    <property type="match status" value="1"/>
</dbReference>
<accession>A0ABN0W9P4</accession>
<evidence type="ECO:0000313" key="3">
    <source>
        <dbReference type="Proteomes" id="UP001500782"/>
    </source>
</evidence>
<reference evidence="2 3" key="1">
    <citation type="journal article" date="2019" name="Int. J. Syst. Evol. Microbiol.">
        <title>The Global Catalogue of Microorganisms (GCM) 10K type strain sequencing project: providing services to taxonomists for standard genome sequencing and annotation.</title>
        <authorList>
            <consortium name="The Broad Institute Genomics Platform"/>
            <consortium name="The Broad Institute Genome Sequencing Center for Infectious Disease"/>
            <person name="Wu L."/>
            <person name="Ma J."/>
        </authorList>
    </citation>
    <scope>NUCLEOTIDE SEQUENCE [LARGE SCALE GENOMIC DNA]</scope>
    <source>
        <strain evidence="2 3">JCM 9731</strain>
    </source>
</reference>
<organism evidence="2 3">
    <name type="scientific">Bacillus carboniphilus</name>
    <dbReference type="NCBI Taxonomy" id="86663"/>
    <lineage>
        <taxon>Bacteria</taxon>
        <taxon>Bacillati</taxon>
        <taxon>Bacillota</taxon>
        <taxon>Bacilli</taxon>
        <taxon>Bacillales</taxon>
        <taxon>Bacillaceae</taxon>
        <taxon>Bacillus</taxon>
    </lineage>
</organism>
<evidence type="ECO:0000256" key="1">
    <source>
        <dbReference type="SAM" id="SignalP"/>
    </source>
</evidence>
<keyword evidence="1" id="KW-0732">Signal</keyword>
<dbReference type="InterPro" id="IPR008972">
    <property type="entry name" value="Cupredoxin"/>
</dbReference>